<dbReference type="GO" id="GO:0016020">
    <property type="term" value="C:membrane"/>
    <property type="evidence" value="ECO:0007669"/>
    <property type="project" value="UniProtKB-SubCell"/>
</dbReference>
<evidence type="ECO:0000256" key="7">
    <source>
        <dbReference type="ARBA" id="ARBA00023136"/>
    </source>
</evidence>
<keyword evidence="8" id="KW-0129">CBS domain</keyword>
<protein>
    <submittedName>
        <fullName evidence="11">Magnesium transporter</fullName>
    </submittedName>
</protein>
<feature type="transmembrane region" description="Helical" evidence="9">
    <location>
        <begin position="271"/>
        <end position="297"/>
    </location>
</feature>
<dbReference type="SUPFAM" id="SSF54631">
    <property type="entry name" value="CBS-domain pair"/>
    <property type="match status" value="1"/>
</dbReference>
<keyword evidence="7 9" id="KW-0472">Membrane</keyword>
<dbReference type="Proteomes" id="UP000268313">
    <property type="component" value="Unassembled WGS sequence"/>
</dbReference>
<evidence type="ECO:0000256" key="4">
    <source>
        <dbReference type="ARBA" id="ARBA00022692"/>
    </source>
</evidence>
<sequence>MPGHVQTPSETAHTLLQGDRLSRDFTAVGVEDTVAQALAKLRAHPGTGEIFYCYACDPDGRLVGVVPIRKLIRAGPDERIASLMFTRVVKLPVDASDAVVEDFFVTYRFLAFPVVDAEDRIVGVVEMNQFVDAFSDTLFDEVEGRVRDEVYRFVGLPQGEERETRPGRMALKRFPWLLVNIAGGFLAATTTRLFEHTVSELVVVSAFIPMVLVLSESLGVQTTAVSVSMVTHGEVDKKVVAREVVAASLAGLMAATVVALLGRFYSPGFGFPLALFVAVTVSATLASCLGGVLPFLFKRMKVDPHLASAPLVLAVSDNVTLLAYFGLVTRLLL</sequence>
<keyword evidence="5" id="KW-0460">Magnesium</keyword>
<dbReference type="RefSeq" id="WP_120600980.1">
    <property type="nucleotide sequence ID" value="NZ_JABFJX010000431.1"/>
</dbReference>
<evidence type="ECO:0000259" key="10">
    <source>
        <dbReference type="PROSITE" id="PS51371"/>
    </source>
</evidence>
<evidence type="ECO:0000256" key="1">
    <source>
        <dbReference type="ARBA" id="ARBA00004141"/>
    </source>
</evidence>
<dbReference type="Gene3D" id="3.10.580.10">
    <property type="entry name" value="CBS-domain"/>
    <property type="match status" value="1"/>
</dbReference>
<keyword evidence="4 9" id="KW-0812">Transmembrane</keyword>
<dbReference type="OrthoDB" id="9802114at2"/>
<keyword evidence="12" id="KW-1185">Reference proteome</keyword>
<dbReference type="SUPFAM" id="SSF161093">
    <property type="entry name" value="MgtE membrane domain-like"/>
    <property type="match status" value="1"/>
</dbReference>
<dbReference type="AlphaFoldDB" id="A0A3A8KIA2"/>
<feature type="transmembrane region" description="Helical" evidence="9">
    <location>
        <begin position="174"/>
        <end position="194"/>
    </location>
</feature>
<feature type="transmembrane region" description="Helical" evidence="9">
    <location>
        <begin position="309"/>
        <end position="327"/>
    </location>
</feature>
<organism evidence="11 12">
    <name type="scientific">Corallococcus carmarthensis</name>
    <dbReference type="NCBI Taxonomy" id="2316728"/>
    <lineage>
        <taxon>Bacteria</taxon>
        <taxon>Pseudomonadati</taxon>
        <taxon>Myxococcota</taxon>
        <taxon>Myxococcia</taxon>
        <taxon>Myxococcales</taxon>
        <taxon>Cystobacterineae</taxon>
        <taxon>Myxococcaceae</taxon>
        <taxon>Corallococcus</taxon>
    </lineage>
</organism>
<dbReference type="PROSITE" id="PS51371">
    <property type="entry name" value="CBS"/>
    <property type="match status" value="1"/>
</dbReference>
<reference evidence="12" key="1">
    <citation type="submission" date="2018-09" db="EMBL/GenBank/DDBJ databases">
        <authorList>
            <person name="Livingstone P.G."/>
            <person name="Whitworth D.E."/>
        </authorList>
    </citation>
    <scope>NUCLEOTIDE SEQUENCE [LARGE SCALE GENOMIC DNA]</scope>
    <source>
        <strain evidence="12">CA043D</strain>
    </source>
</reference>
<proteinExistence type="inferred from homology"/>
<evidence type="ECO:0000313" key="12">
    <source>
        <dbReference type="Proteomes" id="UP000268313"/>
    </source>
</evidence>
<feature type="transmembrane region" description="Helical" evidence="9">
    <location>
        <begin position="206"/>
        <end position="232"/>
    </location>
</feature>
<evidence type="ECO:0000313" key="11">
    <source>
        <dbReference type="EMBL" id="RKH07067.1"/>
    </source>
</evidence>
<dbReference type="InterPro" id="IPR000644">
    <property type="entry name" value="CBS_dom"/>
</dbReference>
<keyword evidence="3" id="KW-0813">Transport</keyword>
<comment type="caution">
    <text evidence="11">The sequence shown here is derived from an EMBL/GenBank/DDBJ whole genome shotgun (WGS) entry which is preliminary data.</text>
</comment>
<dbReference type="Pfam" id="PF00571">
    <property type="entry name" value="CBS"/>
    <property type="match status" value="2"/>
</dbReference>
<dbReference type="PANTHER" id="PTHR43773">
    <property type="entry name" value="MAGNESIUM TRANSPORTER MGTE"/>
    <property type="match status" value="1"/>
</dbReference>
<evidence type="ECO:0000256" key="2">
    <source>
        <dbReference type="ARBA" id="ARBA00009749"/>
    </source>
</evidence>
<evidence type="ECO:0000256" key="8">
    <source>
        <dbReference type="PROSITE-ProRule" id="PRU00703"/>
    </source>
</evidence>
<keyword evidence="6 9" id="KW-1133">Transmembrane helix</keyword>
<dbReference type="Gene3D" id="1.10.357.20">
    <property type="entry name" value="SLC41 divalent cation transporters, integral membrane domain"/>
    <property type="match status" value="1"/>
</dbReference>
<evidence type="ECO:0000256" key="6">
    <source>
        <dbReference type="ARBA" id="ARBA00022989"/>
    </source>
</evidence>
<dbReference type="PANTHER" id="PTHR43773:SF1">
    <property type="entry name" value="MAGNESIUM TRANSPORTER MGTE"/>
    <property type="match status" value="1"/>
</dbReference>
<dbReference type="InterPro" id="IPR006667">
    <property type="entry name" value="SLC41_membr_dom"/>
</dbReference>
<comment type="subcellular location">
    <subcellularLocation>
        <location evidence="1">Membrane</location>
        <topology evidence="1">Multi-pass membrane protein</topology>
    </subcellularLocation>
</comment>
<dbReference type="EMBL" id="RAWE01000006">
    <property type="protein sequence ID" value="RKH07067.1"/>
    <property type="molecule type" value="Genomic_DNA"/>
</dbReference>
<feature type="domain" description="CBS" evidence="10">
    <location>
        <begin position="84"/>
        <end position="141"/>
    </location>
</feature>
<name>A0A3A8KIA2_9BACT</name>
<evidence type="ECO:0000256" key="5">
    <source>
        <dbReference type="ARBA" id="ARBA00022842"/>
    </source>
</evidence>
<dbReference type="InterPro" id="IPR046342">
    <property type="entry name" value="CBS_dom_sf"/>
</dbReference>
<dbReference type="Pfam" id="PF01769">
    <property type="entry name" value="MgtE"/>
    <property type="match status" value="1"/>
</dbReference>
<evidence type="ECO:0000256" key="9">
    <source>
        <dbReference type="SAM" id="Phobius"/>
    </source>
</evidence>
<dbReference type="InterPro" id="IPR006669">
    <property type="entry name" value="MgtE_transporter"/>
</dbReference>
<feature type="transmembrane region" description="Helical" evidence="9">
    <location>
        <begin position="244"/>
        <end position="265"/>
    </location>
</feature>
<comment type="similarity">
    <text evidence="2">Belongs to the SLC41A transporter family.</text>
</comment>
<dbReference type="GO" id="GO:0015095">
    <property type="term" value="F:magnesium ion transmembrane transporter activity"/>
    <property type="evidence" value="ECO:0007669"/>
    <property type="project" value="InterPro"/>
</dbReference>
<dbReference type="CDD" id="cd04606">
    <property type="entry name" value="CBS_pair_Mg_transporter"/>
    <property type="match status" value="1"/>
</dbReference>
<dbReference type="InterPro" id="IPR036739">
    <property type="entry name" value="SLC41_membr_dom_sf"/>
</dbReference>
<evidence type="ECO:0000256" key="3">
    <source>
        <dbReference type="ARBA" id="ARBA00022448"/>
    </source>
</evidence>
<gene>
    <name evidence="11" type="ORF">D7X32_03055</name>
</gene>
<accession>A0A3A8KIA2</accession>